<evidence type="ECO:0000313" key="2">
    <source>
        <dbReference type="Proteomes" id="UP001165064"/>
    </source>
</evidence>
<comment type="caution">
    <text evidence="1">The sequence shown here is derived from an EMBL/GenBank/DDBJ whole genome shotgun (WGS) entry which is preliminary data.</text>
</comment>
<organism evidence="1 2">
    <name type="scientific">Ambrosiozyma monospora</name>
    <name type="common">Yeast</name>
    <name type="synonym">Endomycopsis monosporus</name>
    <dbReference type="NCBI Taxonomy" id="43982"/>
    <lineage>
        <taxon>Eukaryota</taxon>
        <taxon>Fungi</taxon>
        <taxon>Dikarya</taxon>
        <taxon>Ascomycota</taxon>
        <taxon>Saccharomycotina</taxon>
        <taxon>Pichiomycetes</taxon>
        <taxon>Pichiales</taxon>
        <taxon>Pichiaceae</taxon>
        <taxon>Ambrosiozyma</taxon>
    </lineage>
</organism>
<name>A0ACB5T8S8_AMBMO</name>
<reference evidence="1" key="1">
    <citation type="submission" date="2023-04" db="EMBL/GenBank/DDBJ databases">
        <title>Ambrosiozyma monospora NBRC 10751.</title>
        <authorList>
            <person name="Ichikawa N."/>
            <person name="Sato H."/>
            <person name="Tonouchi N."/>
        </authorList>
    </citation>
    <scope>NUCLEOTIDE SEQUENCE</scope>
    <source>
        <strain evidence="1">NBRC 10751</strain>
    </source>
</reference>
<gene>
    <name evidence="1" type="ORF">Amon02_000616000</name>
</gene>
<keyword evidence="2" id="KW-1185">Reference proteome</keyword>
<sequence length="730" mass="79938">MFRFSLIVNHLIQLTNGLNIQLKNNDINQLKFRINDLFISCASSKLNIEKRLTGSSIDNSIDYDSVKYSSLMLSLLSDKVLIMLQKKILIIPYISAIEFQEQNLNLKLSNITRYNYNYTDLSTNLLPSLLHYLSVFIEFSSSSLIKFNWQLKNFIPIDELILLMTILVSNLRNGESQMMNGQFNYDLNLKIHLVDKTIKNFQYNWLNKLSSLNKLTSIVSDLWMLTKLKYKLDMGLIDNYLVSNKEFTIPSPQPTQHQHHHHQPNQQQQQTQSKQHNSQQQQQQYHNHHQHQQQQSSNSPSGVSTNTNSLFPDYYKSSNNNNTNNSSMPYNNNNISMSSQNNNNNNNNSNSGCNTNGSTTPVGTVQFTNCSEVAPRTAAGARQSVTTSYNYNFFNSTMTKEPTPGGVGVGPNNGGSSNGGVLVTPLFGMNKSYLNSSVTLNTGEVVGNNNENGDRNSNGRNVSGSGSGSQSSMSDGQGNGRSTNATTVSTSDSLLDGVPSDPLLLGNVDGINSMNMNMSISMGMNMNMGMGMGMNMGIGGDFGMEPTNTNTNNSNNGSVSNNVSVSTQTNQQTQNTNTNTNNNGQNNERNNTTDDYNTQVYISSLINSVSEKLNDSHRSTNHHHASSSNSNAGSSWLMNGNCGIGNMGSCSMFFDGLDNGCGFVGGTGIGGAGVGGVFGDDDCECDSDGCNQGWLNLGTIEGGDESDLDDFHLYNNLKNDVLNLFTIIIK</sequence>
<evidence type="ECO:0000313" key="1">
    <source>
        <dbReference type="EMBL" id="GME83421.1"/>
    </source>
</evidence>
<dbReference type="Proteomes" id="UP001165064">
    <property type="component" value="Unassembled WGS sequence"/>
</dbReference>
<protein>
    <submittedName>
        <fullName evidence="1">Unnamed protein product</fullName>
    </submittedName>
</protein>
<accession>A0ACB5T8S8</accession>
<proteinExistence type="predicted"/>
<dbReference type="EMBL" id="BSXS01004743">
    <property type="protein sequence ID" value="GME83421.1"/>
    <property type="molecule type" value="Genomic_DNA"/>
</dbReference>